<gene>
    <name evidence="1" type="ORF">D5R40_04180</name>
</gene>
<comment type="caution">
    <text evidence="1">The sequence shown here is derived from an EMBL/GenBank/DDBJ whole genome shotgun (WGS) entry which is preliminary data.</text>
</comment>
<dbReference type="InterPro" id="IPR029058">
    <property type="entry name" value="AB_hydrolase_fold"/>
</dbReference>
<organism evidence="1 2">
    <name type="scientific">Okeania hirsuta</name>
    <dbReference type="NCBI Taxonomy" id="1458930"/>
    <lineage>
        <taxon>Bacteria</taxon>
        <taxon>Bacillati</taxon>
        <taxon>Cyanobacteriota</taxon>
        <taxon>Cyanophyceae</taxon>
        <taxon>Oscillatoriophycideae</taxon>
        <taxon>Oscillatoriales</taxon>
        <taxon>Microcoleaceae</taxon>
        <taxon>Okeania</taxon>
    </lineage>
</organism>
<keyword evidence="2" id="KW-1185">Reference proteome</keyword>
<name>A0A3N6PJ97_9CYAN</name>
<dbReference type="Proteomes" id="UP000269154">
    <property type="component" value="Unassembled WGS sequence"/>
</dbReference>
<sequence length="92" mass="10122">MIDSQEKWLKNALKSVSSAYQKANLANVPVDTYLFGHSLGGLFALSWAYYIEQEHLPENLLPQQVLVADPLPNTSVANIPGELGDLITALLR</sequence>
<evidence type="ECO:0000313" key="1">
    <source>
        <dbReference type="EMBL" id="RQH53467.1"/>
    </source>
</evidence>
<dbReference type="SUPFAM" id="SSF53474">
    <property type="entry name" value="alpha/beta-Hydrolases"/>
    <property type="match status" value="1"/>
</dbReference>
<accession>A0A3N6PJ97</accession>
<dbReference type="AlphaFoldDB" id="A0A3N6PJ97"/>
<evidence type="ECO:0000313" key="2">
    <source>
        <dbReference type="Proteomes" id="UP000269154"/>
    </source>
</evidence>
<protein>
    <submittedName>
        <fullName evidence="1">Uncharacterized protein</fullName>
    </submittedName>
</protein>
<dbReference type="EMBL" id="RCBY01000013">
    <property type="protein sequence ID" value="RQH53467.1"/>
    <property type="molecule type" value="Genomic_DNA"/>
</dbReference>
<reference evidence="1 2" key="1">
    <citation type="journal article" date="2018" name="ACS Chem. Biol.">
        <title>Ketoreductase domain dysfunction expands chemodiversity: malyngamide biosynthesis in the cyanobacterium Okeania hirsuta.</title>
        <authorList>
            <person name="Moss N.A."/>
            <person name="Leao T."/>
            <person name="Rankin M."/>
            <person name="McCullough T.M."/>
            <person name="Qu P."/>
            <person name="Korobeynikov A."/>
            <person name="Smith J.L."/>
            <person name="Gerwick L."/>
            <person name="Gerwick W.H."/>
        </authorList>
    </citation>
    <scope>NUCLEOTIDE SEQUENCE [LARGE SCALE GENOMIC DNA]</scope>
    <source>
        <strain evidence="1 2">PAB10Feb10-1</strain>
    </source>
</reference>
<dbReference type="Gene3D" id="3.40.50.1820">
    <property type="entry name" value="alpha/beta hydrolase"/>
    <property type="match status" value="1"/>
</dbReference>
<proteinExistence type="predicted"/>